<accession>A0A1V1NYS9</accession>
<proteinExistence type="predicted"/>
<protein>
    <submittedName>
        <fullName evidence="1">Uncharacterized protein</fullName>
    </submittedName>
</protein>
<dbReference type="AlphaFoldDB" id="A0A1V1NYS9"/>
<dbReference type="EMBL" id="ATBP01001228">
    <property type="protein sequence ID" value="ETR67759.1"/>
    <property type="molecule type" value="Genomic_DNA"/>
</dbReference>
<evidence type="ECO:0000313" key="1">
    <source>
        <dbReference type="EMBL" id="ETR67759.1"/>
    </source>
</evidence>
<gene>
    <name evidence="1" type="ORF">OMM_04966</name>
</gene>
<dbReference type="Proteomes" id="UP000189670">
    <property type="component" value="Unassembled WGS sequence"/>
</dbReference>
<organism evidence="1 2">
    <name type="scientific">Candidatus Magnetoglobus multicellularis str. Araruama</name>
    <dbReference type="NCBI Taxonomy" id="890399"/>
    <lineage>
        <taxon>Bacteria</taxon>
        <taxon>Pseudomonadati</taxon>
        <taxon>Thermodesulfobacteriota</taxon>
        <taxon>Desulfobacteria</taxon>
        <taxon>Desulfobacterales</taxon>
        <taxon>Desulfobacteraceae</taxon>
        <taxon>Candidatus Magnetoglobus</taxon>
    </lineage>
</organism>
<comment type="caution">
    <text evidence="1">The sequence shown here is derived from an EMBL/GenBank/DDBJ whole genome shotgun (WGS) entry which is preliminary data.</text>
</comment>
<sequence>MYVVGKNFSALIELFKILFQNVAFHAISSQTDSPVSILIDVDIVPLNDKSFRCTIEFVSTHSQWVDTDQLTTTIRDPQLREAAQQGEKGTGLATIEDILQERLTGISGSIDTLTYDKNTFSVNFHMDINMFGAPVKPTTVEMQQSVPYEVLVSQVSK</sequence>
<evidence type="ECO:0000313" key="2">
    <source>
        <dbReference type="Proteomes" id="UP000189670"/>
    </source>
</evidence>
<name>A0A1V1NYS9_9BACT</name>
<reference evidence="2" key="1">
    <citation type="submission" date="2012-11" db="EMBL/GenBank/DDBJ databases">
        <authorList>
            <person name="Lucero-Rivera Y.E."/>
            <person name="Tovar-Ramirez D."/>
        </authorList>
    </citation>
    <scope>NUCLEOTIDE SEQUENCE [LARGE SCALE GENOMIC DNA]</scope>
    <source>
        <strain evidence="2">Araruama</strain>
    </source>
</reference>